<protein>
    <recommendedName>
        <fullName evidence="10">Flagellar protein FliL</fullName>
    </recommendedName>
</protein>
<evidence type="ECO:0000256" key="4">
    <source>
        <dbReference type="ARBA" id="ARBA00022475"/>
    </source>
</evidence>
<keyword evidence="12" id="KW-1185">Reference proteome</keyword>
<dbReference type="InterPro" id="IPR005503">
    <property type="entry name" value="FliL"/>
</dbReference>
<proteinExistence type="inferred from homology"/>
<keyword evidence="10" id="KW-0997">Cell inner membrane</keyword>
<gene>
    <name evidence="11" type="ORF">QGN17_12825</name>
</gene>
<keyword evidence="5 10" id="KW-0145">Chemotaxis</keyword>
<dbReference type="Proteomes" id="UP001160625">
    <property type="component" value="Unassembled WGS sequence"/>
</dbReference>
<dbReference type="Pfam" id="PF03748">
    <property type="entry name" value="FliL"/>
    <property type="match status" value="1"/>
</dbReference>
<dbReference type="PANTHER" id="PTHR35091">
    <property type="entry name" value="FLAGELLAR PROTEIN FLIL"/>
    <property type="match status" value="1"/>
</dbReference>
<dbReference type="PANTHER" id="PTHR35091:SF2">
    <property type="entry name" value="FLAGELLAR PROTEIN FLIL"/>
    <property type="match status" value="1"/>
</dbReference>
<dbReference type="RefSeq" id="WP_281044872.1">
    <property type="nucleotide sequence ID" value="NZ_JARYGZ010000001.1"/>
</dbReference>
<dbReference type="EMBL" id="JARYGZ010000001">
    <property type="protein sequence ID" value="MDH7639614.1"/>
    <property type="molecule type" value="Genomic_DNA"/>
</dbReference>
<comment type="subcellular location">
    <subcellularLocation>
        <location evidence="10">Cell inner membrane</location>
    </subcellularLocation>
    <subcellularLocation>
        <location evidence="2">Cell membrane</location>
        <topology evidence="2">Single-pass membrane protein</topology>
    </subcellularLocation>
</comment>
<reference evidence="11" key="1">
    <citation type="submission" date="2023-04" db="EMBL/GenBank/DDBJ databases">
        <title>Sphingomonas sp. MAHUQ-71 isolated from rice field.</title>
        <authorList>
            <person name="Huq M.A."/>
        </authorList>
    </citation>
    <scope>NUCLEOTIDE SEQUENCE</scope>
    <source>
        <strain evidence="11">MAHUQ-71</strain>
    </source>
</reference>
<comment type="function">
    <text evidence="1 10">Controls the rotational direction of flagella during chemotaxis.</text>
</comment>
<keyword evidence="11" id="KW-0282">Flagellum</keyword>
<keyword evidence="7 10" id="KW-0283">Flagellar rotation</keyword>
<evidence type="ECO:0000256" key="10">
    <source>
        <dbReference type="RuleBase" id="RU364125"/>
    </source>
</evidence>
<evidence type="ECO:0000256" key="5">
    <source>
        <dbReference type="ARBA" id="ARBA00022500"/>
    </source>
</evidence>
<comment type="caution">
    <text evidence="11">The sequence shown here is derived from an EMBL/GenBank/DDBJ whole genome shotgun (WGS) entry which is preliminary data.</text>
</comment>
<keyword evidence="4" id="KW-1003">Cell membrane</keyword>
<evidence type="ECO:0000313" key="12">
    <source>
        <dbReference type="Proteomes" id="UP001160625"/>
    </source>
</evidence>
<evidence type="ECO:0000256" key="6">
    <source>
        <dbReference type="ARBA" id="ARBA00022692"/>
    </source>
</evidence>
<name>A0ABT6N2X6_9SPHN</name>
<organism evidence="11 12">
    <name type="scientific">Sphingomonas oryzagri</name>
    <dbReference type="NCBI Taxonomy" id="3042314"/>
    <lineage>
        <taxon>Bacteria</taxon>
        <taxon>Pseudomonadati</taxon>
        <taxon>Pseudomonadota</taxon>
        <taxon>Alphaproteobacteria</taxon>
        <taxon>Sphingomonadales</taxon>
        <taxon>Sphingomonadaceae</taxon>
        <taxon>Sphingomonas</taxon>
    </lineage>
</organism>
<keyword evidence="11" id="KW-0969">Cilium</keyword>
<evidence type="ECO:0000256" key="3">
    <source>
        <dbReference type="ARBA" id="ARBA00008281"/>
    </source>
</evidence>
<keyword evidence="8" id="KW-1133">Transmembrane helix</keyword>
<keyword evidence="9 10" id="KW-0472">Membrane</keyword>
<keyword evidence="6" id="KW-0812">Transmembrane</keyword>
<evidence type="ECO:0000256" key="1">
    <source>
        <dbReference type="ARBA" id="ARBA00002254"/>
    </source>
</evidence>
<evidence type="ECO:0000256" key="7">
    <source>
        <dbReference type="ARBA" id="ARBA00022779"/>
    </source>
</evidence>
<evidence type="ECO:0000313" key="11">
    <source>
        <dbReference type="EMBL" id="MDH7639614.1"/>
    </source>
</evidence>
<comment type="similarity">
    <text evidence="3 10">Belongs to the FliL family.</text>
</comment>
<keyword evidence="11" id="KW-0966">Cell projection</keyword>
<sequence length="191" mass="20156">MSDDAAPAPKKKGGKMKLIIMAVGALVLVGGGVAGGMVAAGMGLGGAHAGPKVDPDAPKLVLRAGQSEDPTVAFKPVGSFQPDPRLYKASYYTMEQPFTSNLRDTDGIAQISLGVSTFYDSKVLDNFKDNEMPIRSAVLETLANQDAFALGTPEGKIALQAKLRDSMNKVLVQKTGYGGIDDVYFTNFIIQ</sequence>
<evidence type="ECO:0000256" key="9">
    <source>
        <dbReference type="ARBA" id="ARBA00023136"/>
    </source>
</evidence>
<evidence type="ECO:0000256" key="8">
    <source>
        <dbReference type="ARBA" id="ARBA00022989"/>
    </source>
</evidence>
<evidence type="ECO:0000256" key="2">
    <source>
        <dbReference type="ARBA" id="ARBA00004162"/>
    </source>
</evidence>
<accession>A0ABT6N2X6</accession>